<dbReference type="AlphaFoldDB" id="A0AAN6Z8D0"/>
<dbReference type="EMBL" id="MU853223">
    <property type="protein sequence ID" value="KAK4128827.1"/>
    <property type="molecule type" value="Genomic_DNA"/>
</dbReference>
<evidence type="ECO:0000256" key="1">
    <source>
        <dbReference type="SAM" id="MobiDB-lite"/>
    </source>
</evidence>
<dbReference type="RefSeq" id="XP_062652598.1">
    <property type="nucleotide sequence ID" value="XM_062791754.1"/>
</dbReference>
<name>A0AAN6Z8D0_9PEZI</name>
<reference evidence="2" key="1">
    <citation type="journal article" date="2023" name="Mol. Phylogenet. Evol.">
        <title>Genome-scale phylogeny and comparative genomics of the fungal order Sordariales.</title>
        <authorList>
            <person name="Hensen N."/>
            <person name="Bonometti L."/>
            <person name="Westerberg I."/>
            <person name="Brannstrom I.O."/>
            <person name="Guillou S."/>
            <person name="Cros-Aarteil S."/>
            <person name="Calhoun S."/>
            <person name="Haridas S."/>
            <person name="Kuo A."/>
            <person name="Mondo S."/>
            <person name="Pangilinan J."/>
            <person name="Riley R."/>
            <person name="LaButti K."/>
            <person name="Andreopoulos B."/>
            <person name="Lipzen A."/>
            <person name="Chen C."/>
            <person name="Yan M."/>
            <person name="Daum C."/>
            <person name="Ng V."/>
            <person name="Clum A."/>
            <person name="Steindorff A."/>
            <person name="Ohm R.A."/>
            <person name="Martin F."/>
            <person name="Silar P."/>
            <person name="Natvig D.O."/>
            <person name="Lalanne C."/>
            <person name="Gautier V."/>
            <person name="Ament-Velasquez S.L."/>
            <person name="Kruys A."/>
            <person name="Hutchinson M.I."/>
            <person name="Powell A.J."/>
            <person name="Barry K."/>
            <person name="Miller A.N."/>
            <person name="Grigoriev I.V."/>
            <person name="Debuchy R."/>
            <person name="Gladieux P."/>
            <person name="Hiltunen Thoren M."/>
            <person name="Johannesson H."/>
        </authorList>
    </citation>
    <scope>NUCLEOTIDE SEQUENCE</scope>
    <source>
        <strain evidence="2">CBS 731.68</strain>
    </source>
</reference>
<proteinExistence type="predicted"/>
<reference evidence="2" key="2">
    <citation type="submission" date="2023-05" db="EMBL/GenBank/DDBJ databases">
        <authorList>
            <consortium name="Lawrence Berkeley National Laboratory"/>
            <person name="Steindorff A."/>
            <person name="Hensen N."/>
            <person name="Bonometti L."/>
            <person name="Westerberg I."/>
            <person name="Brannstrom I.O."/>
            <person name="Guillou S."/>
            <person name="Cros-Aarteil S."/>
            <person name="Calhoun S."/>
            <person name="Haridas S."/>
            <person name="Kuo A."/>
            <person name="Mondo S."/>
            <person name="Pangilinan J."/>
            <person name="Riley R."/>
            <person name="Labutti K."/>
            <person name="Andreopoulos B."/>
            <person name="Lipzen A."/>
            <person name="Chen C."/>
            <person name="Yanf M."/>
            <person name="Daum C."/>
            <person name="Ng V."/>
            <person name="Clum A."/>
            <person name="Ohm R."/>
            <person name="Martin F."/>
            <person name="Silar P."/>
            <person name="Natvig D."/>
            <person name="Lalanne C."/>
            <person name="Gautier V."/>
            <person name="Ament-Velasquez S.L."/>
            <person name="Kruys A."/>
            <person name="Hutchinson M.I."/>
            <person name="Powell A.J."/>
            <person name="Barry K."/>
            <person name="Miller A.N."/>
            <person name="Grigoriev I.V."/>
            <person name="Debuchy R."/>
            <person name="Gladieux P."/>
            <person name="Thoren M.H."/>
            <person name="Johannesson H."/>
        </authorList>
    </citation>
    <scope>NUCLEOTIDE SEQUENCE</scope>
    <source>
        <strain evidence="2">CBS 731.68</strain>
    </source>
</reference>
<comment type="caution">
    <text evidence="2">The sequence shown here is derived from an EMBL/GenBank/DDBJ whole genome shotgun (WGS) entry which is preliminary data.</text>
</comment>
<dbReference type="GeneID" id="87828523"/>
<keyword evidence="3" id="KW-1185">Reference proteome</keyword>
<organism evidence="2 3">
    <name type="scientific">Parathielavia appendiculata</name>
    <dbReference type="NCBI Taxonomy" id="2587402"/>
    <lineage>
        <taxon>Eukaryota</taxon>
        <taxon>Fungi</taxon>
        <taxon>Dikarya</taxon>
        <taxon>Ascomycota</taxon>
        <taxon>Pezizomycotina</taxon>
        <taxon>Sordariomycetes</taxon>
        <taxon>Sordariomycetidae</taxon>
        <taxon>Sordariales</taxon>
        <taxon>Chaetomiaceae</taxon>
        <taxon>Parathielavia</taxon>
    </lineage>
</organism>
<feature type="region of interest" description="Disordered" evidence="1">
    <location>
        <begin position="26"/>
        <end position="53"/>
    </location>
</feature>
<gene>
    <name evidence="2" type="ORF">N657DRAFT_639333</name>
</gene>
<evidence type="ECO:0000313" key="2">
    <source>
        <dbReference type="EMBL" id="KAK4128827.1"/>
    </source>
</evidence>
<dbReference type="Proteomes" id="UP001302602">
    <property type="component" value="Unassembled WGS sequence"/>
</dbReference>
<evidence type="ECO:0000313" key="3">
    <source>
        <dbReference type="Proteomes" id="UP001302602"/>
    </source>
</evidence>
<protein>
    <submittedName>
        <fullName evidence="2">Uncharacterized protein</fullName>
    </submittedName>
</protein>
<accession>A0AAN6Z8D0</accession>
<sequence>MPRVEDQAGVGLCVLDSLTVKAALGNRGQKAEIRRPAPPSPPRGHNLLITAAE</sequence>